<dbReference type="EMBL" id="BAAFRS010000083">
    <property type="protein sequence ID" value="GAB1221660.1"/>
    <property type="molecule type" value="Genomic_DNA"/>
</dbReference>
<comment type="caution">
    <text evidence="1">The sequence shown here is derived from an EMBL/GenBank/DDBJ whole genome shotgun (WGS) entry which is preliminary data.</text>
</comment>
<evidence type="ECO:0000313" key="1">
    <source>
        <dbReference type="EMBL" id="GAB1221660.1"/>
    </source>
</evidence>
<keyword evidence="2" id="KW-1185">Reference proteome</keyword>
<protein>
    <submittedName>
        <fullName evidence="1">Uncharacterized protein</fullName>
    </submittedName>
</protein>
<name>A0ABQ0DFQ3_9EUKA</name>
<dbReference type="Proteomes" id="UP001628156">
    <property type="component" value="Unassembled WGS sequence"/>
</dbReference>
<evidence type="ECO:0000313" key="2">
    <source>
        <dbReference type="Proteomes" id="UP001628156"/>
    </source>
</evidence>
<reference evidence="1 2" key="1">
    <citation type="journal article" date="2019" name="PLoS Negl. Trop. Dis.">
        <title>Whole genome sequencing of Entamoeba nuttalli reveals mammalian host-related molecular signatures and a novel octapeptide-repeat surface protein.</title>
        <authorList>
            <person name="Tanaka M."/>
            <person name="Makiuchi T."/>
            <person name="Komiyama T."/>
            <person name="Shiina T."/>
            <person name="Osaki K."/>
            <person name="Tachibana H."/>
        </authorList>
    </citation>
    <scope>NUCLEOTIDE SEQUENCE [LARGE SCALE GENOMIC DNA]</scope>
    <source>
        <strain evidence="1 2">P19-061405</strain>
    </source>
</reference>
<accession>A0ABQ0DFQ3</accession>
<organism evidence="1 2">
    <name type="scientific">Entamoeba nuttalli</name>
    <dbReference type="NCBI Taxonomy" id="412467"/>
    <lineage>
        <taxon>Eukaryota</taxon>
        <taxon>Amoebozoa</taxon>
        <taxon>Evosea</taxon>
        <taxon>Archamoebae</taxon>
        <taxon>Mastigamoebida</taxon>
        <taxon>Entamoebidae</taxon>
        <taxon>Entamoeba</taxon>
    </lineage>
</organism>
<proteinExistence type="predicted"/>
<gene>
    <name evidence="1" type="ORF">ENUP19_0083G0031</name>
</gene>
<sequence length="122" mass="14566">MVSHSFLFQQINQEQYTLTNNFDDIKLFLQIITESLKYCYSVENKVSQSPTLLFSIKIFTPELFEEFNTLVKHKSCKSLHLTKVLVCHFYEYFITLQFYNSLTPISFTIPFHKTHKYSYLVL</sequence>